<evidence type="ECO:0000313" key="2">
    <source>
        <dbReference type="EMBL" id="JAT42612.1"/>
    </source>
</evidence>
<gene>
    <name evidence="2" type="primary">fam126a_6</name>
    <name evidence="2" type="ORF">g.75980</name>
</gene>
<evidence type="ECO:0000256" key="1">
    <source>
        <dbReference type="SAM" id="MobiDB-lite"/>
    </source>
</evidence>
<name>A0A1D1XJS2_9ARAE</name>
<proteinExistence type="predicted"/>
<feature type="region of interest" description="Disordered" evidence="1">
    <location>
        <begin position="14"/>
        <end position="60"/>
    </location>
</feature>
<sequence length="224" mass="25360">KRTITIAELKAMNRARSSLEKPPLAVSPRRLRPRRGLRSDAAAAPRTTPPAPSPKEARQLRRSCAAEESPLLIEYEKISRELRDLTKRGEDDFTNADALEAIAFRTHLAGRNSSPLFERGRLYEVYSARRNERLKRKMEYTVEEVPARHFAAADAEMGKRRSTRSVEDVRKSVPENLLVGRAAPSSLRSSLRSSSKETKMSCVLRSAVKYNAQGERRPSVQFNR</sequence>
<dbReference type="AlphaFoldDB" id="A0A1D1XJS2"/>
<reference evidence="2" key="1">
    <citation type="submission" date="2015-07" db="EMBL/GenBank/DDBJ databases">
        <title>Transcriptome Assembly of Anthurium amnicola.</title>
        <authorList>
            <person name="Suzuki J."/>
        </authorList>
    </citation>
    <scope>NUCLEOTIDE SEQUENCE</scope>
</reference>
<organism evidence="2">
    <name type="scientific">Anthurium amnicola</name>
    <dbReference type="NCBI Taxonomy" id="1678845"/>
    <lineage>
        <taxon>Eukaryota</taxon>
        <taxon>Viridiplantae</taxon>
        <taxon>Streptophyta</taxon>
        <taxon>Embryophyta</taxon>
        <taxon>Tracheophyta</taxon>
        <taxon>Spermatophyta</taxon>
        <taxon>Magnoliopsida</taxon>
        <taxon>Liliopsida</taxon>
        <taxon>Araceae</taxon>
        <taxon>Pothoideae</taxon>
        <taxon>Potheae</taxon>
        <taxon>Anthurium</taxon>
    </lineage>
</organism>
<feature type="non-terminal residue" evidence="2">
    <location>
        <position position="1"/>
    </location>
</feature>
<dbReference type="PANTHER" id="PTHR37259:SF2">
    <property type="entry name" value="OS07G0474300 PROTEIN"/>
    <property type="match status" value="1"/>
</dbReference>
<dbReference type="PANTHER" id="PTHR37259">
    <property type="entry name" value="OS07G0474300 PROTEIN"/>
    <property type="match status" value="1"/>
</dbReference>
<protein>
    <submittedName>
        <fullName evidence="2">Hyccin</fullName>
    </submittedName>
</protein>
<accession>A0A1D1XJS2</accession>
<dbReference type="EMBL" id="GDJX01025324">
    <property type="protein sequence ID" value="JAT42612.1"/>
    <property type="molecule type" value="Transcribed_RNA"/>
</dbReference>